<accession>A0A9X2KCE2</accession>
<proteinExistence type="predicted"/>
<reference evidence="1" key="1">
    <citation type="submission" date="2022-06" db="EMBL/GenBank/DDBJ databases">
        <title>Sequencing the genomes of 1000 actinobacteria strains.</title>
        <authorList>
            <person name="Klenk H.-P."/>
        </authorList>
    </citation>
    <scope>NUCLEOTIDE SEQUENCE</scope>
    <source>
        <strain evidence="1">DSM 22016</strain>
    </source>
</reference>
<organism evidence="1 2">
    <name type="scientific">Agromyces terreus</name>
    <dbReference type="NCBI Taxonomy" id="424795"/>
    <lineage>
        <taxon>Bacteria</taxon>
        <taxon>Bacillati</taxon>
        <taxon>Actinomycetota</taxon>
        <taxon>Actinomycetes</taxon>
        <taxon>Micrococcales</taxon>
        <taxon>Microbacteriaceae</taxon>
        <taxon>Agromyces</taxon>
    </lineage>
</organism>
<dbReference type="Proteomes" id="UP001139722">
    <property type="component" value="Unassembled WGS sequence"/>
</dbReference>
<dbReference type="AlphaFoldDB" id="A0A9X2KCE2"/>
<sequence>MSTATLSPASGVLAAIAVNGGLKVAEWGLRRAARRSDPDRVRRRIEARKLAEAALAERDAMIRSSVAQLF</sequence>
<protein>
    <submittedName>
        <fullName evidence="1">Uncharacterized protein</fullName>
    </submittedName>
</protein>
<evidence type="ECO:0000313" key="2">
    <source>
        <dbReference type="Proteomes" id="UP001139722"/>
    </source>
</evidence>
<gene>
    <name evidence="1" type="ORF">BJ978_002220</name>
</gene>
<name>A0A9X2KCE2_9MICO</name>
<evidence type="ECO:0000313" key="1">
    <source>
        <dbReference type="EMBL" id="MCP2371544.1"/>
    </source>
</evidence>
<dbReference type="RefSeq" id="WP_156999632.1">
    <property type="nucleotide sequence ID" value="NZ_BAAANU010000076.1"/>
</dbReference>
<keyword evidence="2" id="KW-1185">Reference proteome</keyword>
<dbReference type="EMBL" id="JAMZDY010000001">
    <property type="protein sequence ID" value="MCP2371544.1"/>
    <property type="molecule type" value="Genomic_DNA"/>
</dbReference>
<comment type="caution">
    <text evidence="1">The sequence shown here is derived from an EMBL/GenBank/DDBJ whole genome shotgun (WGS) entry which is preliminary data.</text>
</comment>